<dbReference type="AlphaFoldDB" id="A0A099NU05"/>
<accession>A0A099NU05</accession>
<protein>
    <submittedName>
        <fullName evidence="2">Uncharacterized protein</fullName>
    </submittedName>
</protein>
<proteinExistence type="predicted"/>
<dbReference type="HOGENOM" id="CLU_2177000_0_0_1"/>
<feature type="non-terminal residue" evidence="2">
    <location>
        <position position="111"/>
    </location>
</feature>
<evidence type="ECO:0000313" key="2">
    <source>
        <dbReference type="EMBL" id="KGK35464.1"/>
    </source>
</evidence>
<comment type="caution">
    <text evidence="2">The sequence shown here is derived from an EMBL/GenBank/DDBJ whole genome shotgun (WGS) entry which is preliminary data.</text>
</comment>
<dbReference type="Proteomes" id="UP000029867">
    <property type="component" value="Unassembled WGS sequence"/>
</dbReference>
<dbReference type="EMBL" id="JQFK01000621">
    <property type="protein sequence ID" value="KGK35464.1"/>
    <property type="molecule type" value="Genomic_DNA"/>
</dbReference>
<dbReference type="VEuPathDB" id="FungiDB:C5L36_0A09765"/>
<reference evidence="3" key="1">
    <citation type="journal article" date="2014" name="Microb. Cell Fact.">
        <title>Exploiting Issatchenkia orientalis SD108 for succinic acid production.</title>
        <authorList>
            <person name="Xiao H."/>
            <person name="Shao Z."/>
            <person name="Jiang Y."/>
            <person name="Dole S."/>
            <person name="Zhao H."/>
        </authorList>
    </citation>
    <scope>NUCLEOTIDE SEQUENCE [LARGE SCALE GENOMIC DNA]</scope>
    <source>
        <strain evidence="3">SD108</strain>
    </source>
</reference>
<gene>
    <name evidence="2" type="ORF">JL09_g5386</name>
</gene>
<sequence>MARKKNNRGSNRGNSKLVRSESQEDDMAGASPKINPNEEKLKKTVQVYLTKFDAKLEEMLDEFDNFDYRHKPLLTQSEFEEEFLVILSKLLRRSNKYELIHCIFKTLVENS</sequence>
<evidence type="ECO:0000256" key="1">
    <source>
        <dbReference type="SAM" id="MobiDB-lite"/>
    </source>
</evidence>
<name>A0A099NU05_PICKU</name>
<evidence type="ECO:0000313" key="3">
    <source>
        <dbReference type="Proteomes" id="UP000029867"/>
    </source>
</evidence>
<organism evidence="2 3">
    <name type="scientific">Pichia kudriavzevii</name>
    <name type="common">Yeast</name>
    <name type="synonym">Issatchenkia orientalis</name>
    <dbReference type="NCBI Taxonomy" id="4909"/>
    <lineage>
        <taxon>Eukaryota</taxon>
        <taxon>Fungi</taxon>
        <taxon>Dikarya</taxon>
        <taxon>Ascomycota</taxon>
        <taxon>Saccharomycotina</taxon>
        <taxon>Pichiomycetes</taxon>
        <taxon>Pichiales</taxon>
        <taxon>Pichiaceae</taxon>
        <taxon>Pichia</taxon>
    </lineage>
</organism>
<feature type="region of interest" description="Disordered" evidence="1">
    <location>
        <begin position="1"/>
        <end position="36"/>
    </location>
</feature>